<dbReference type="NCBIfam" id="NF033429">
    <property type="entry name" value="ImuA_translesion"/>
    <property type="match status" value="1"/>
</dbReference>
<accession>A0AAV2VUI1</accession>
<sequence length="224" mass="24810">MHEIIQTLHHKNLLWKGTETSTSVDTTSSGYPELDSKLGGGFPRKGVIEINTCIGIGELRLLQNFISNAKEDRLRVFIQPPGKLCSEFFLAQALPLDKILIVSTKSTKEALWAAEQCLKSGACSHVVLWQEKLEIHQVKRLQVASETGRCSQIIFKPQKQAFPLPVSLSMTLKAHSKGLDITINKRKGGLGISKLQLDMSSQWADLTHTKVPDTVVAFPLLKRG</sequence>
<dbReference type="EMBL" id="CAOF01000142">
    <property type="protein sequence ID" value="CCO48332.1"/>
    <property type="molecule type" value="Genomic_DNA"/>
</dbReference>
<dbReference type="SUPFAM" id="SSF52540">
    <property type="entry name" value="P-loop containing nucleoside triphosphate hydrolases"/>
    <property type="match status" value="1"/>
</dbReference>
<evidence type="ECO:0000313" key="2">
    <source>
        <dbReference type="Proteomes" id="UP000018211"/>
    </source>
</evidence>
<dbReference type="AlphaFoldDB" id="A0AAV2VUI1"/>
<dbReference type="InterPro" id="IPR017166">
    <property type="entry name" value="UCP037290"/>
</dbReference>
<dbReference type="RefSeq" id="WP_022612847.1">
    <property type="nucleotide sequence ID" value="NZ_LK391965.1"/>
</dbReference>
<name>A0AAV2VUI1_9VIBR</name>
<dbReference type="Gene3D" id="3.40.50.300">
    <property type="entry name" value="P-loop containing nucleotide triphosphate hydrolases"/>
    <property type="match status" value="1"/>
</dbReference>
<dbReference type="Proteomes" id="UP000018211">
    <property type="component" value="Unassembled WGS sequence"/>
</dbReference>
<comment type="caution">
    <text evidence="1">The sequence shown here is derived from an EMBL/GenBank/DDBJ whole genome shotgun (WGS) entry which is preliminary data.</text>
</comment>
<gene>
    <name evidence="1" type="ORF">VIBNISOn1_50006</name>
</gene>
<reference evidence="1 2" key="1">
    <citation type="journal article" date="2013" name="ISME J.">
        <title>Comparative genomics of pathogenic lineages of Vibrio nigripulchritudo identifies virulence-associated traits.</title>
        <authorList>
            <person name="Goudenege D."/>
            <person name="Labreuche Y."/>
            <person name="Krin E."/>
            <person name="Ansquer D."/>
            <person name="Mangenot S."/>
            <person name="Calteau A."/>
            <person name="Medigue C."/>
            <person name="Mazel D."/>
            <person name="Polz M.F."/>
            <person name="Le Roux F."/>
        </authorList>
    </citation>
    <scope>NUCLEOTIDE SEQUENCE [LARGE SCALE GENOMIC DNA]</scope>
    <source>
        <strain evidence="1 2">SOn1</strain>
    </source>
</reference>
<protein>
    <submittedName>
        <fullName evidence="1">RadA recombinase</fullName>
    </submittedName>
</protein>
<dbReference type="PIRSF" id="PIRSF037290">
    <property type="entry name" value="UCP037290"/>
    <property type="match status" value="1"/>
</dbReference>
<evidence type="ECO:0000313" key="1">
    <source>
        <dbReference type="EMBL" id="CCO48332.1"/>
    </source>
</evidence>
<dbReference type="InterPro" id="IPR047610">
    <property type="entry name" value="ImuA_translesion"/>
</dbReference>
<organism evidence="1 2">
    <name type="scientific">Vibrio nigripulchritudo SOn1</name>
    <dbReference type="NCBI Taxonomy" id="1238450"/>
    <lineage>
        <taxon>Bacteria</taxon>
        <taxon>Pseudomonadati</taxon>
        <taxon>Pseudomonadota</taxon>
        <taxon>Gammaproteobacteria</taxon>
        <taxon>Vibrionales</taxon>
        <taxon>Vibrionaceae</taxon>
        <taxon>Vibrio</taxon>
    </lineage>
</organism>
<dbReference type="InterPro" id="IPR027417">
    <property type="entry name" value="P-loop_NTPase"/>
</dbReference>
<proteinExistence type="predicted"/>